<protein>
    <recommendedName>
        <fullName evidence="8">Glycosyltransferase 2-like domain-containing protein</fullName>
    </recommendedName>
</protein>
<dbReference type="PANTHER" id="PTHR43867">
    <property type="entry name" value="CELLULOSE SYNTHASE CATALYTIC SUBUNIT A [UDP-FORMING]"/>
    <property type="match status" value="1"/>
</dbReference>
<dbReference type="InterPro" id="IPR050321">
    <property type="entry name" value="Glycosyltr_2/OpgH_subfam"/>
</dbReference>
<dbReference type="Gene3D" id="3.90.550.10">
    <property type="entry name" value="Spore Coat Polysaccharide Biosynthesis Protein SpsA, Chain A"/>
    <property type="match status" value="2"/>
</dbReference>
<keyword evidence="6 7" id="KW-0472">Membrane</keyword>
<evidence type="ECO:0000313" key="10">
    <source>
        <dbReference type="Proteomes" id="UP000309340"/>
    </source>
</evidence>
<keyword evidence="4 7" id="KW-0812">Transmembrane</keyword>
<evidence type="ECO:0000256" key="2">
    <source>
        <dbReference type="ARBA" id="ARBA00022676"/>
    </source>
</evidence>
<keyword evidence="5 7" id="KW-1133">Transmembrane helix</keyword>
<accession>A0A4U0WR82</accession>
<dbReference type="STRING" id="329884.A0A4U0WR82"/>
<sequence length="523" mass="58811">MHLIYAQAYVYHGGKLGLAWVFLLLEIATLQTNALPYGLRALAWHRPNRPHLRLEGDDVPTVDVLITSCGEDIDVILDTVRAACSTDYPVDRFRNFLCDDGRSEEFCNSISALSEKYPKVYHVSRPKPEIPDYKAGNLNNGLQHSRALPRIQAPSPQPPARVYPTKLARNDTPSDQLKTFYDTPTDDPLTQNMLRFAGLTESVNDSLGHADCLGSGYVMRRVAVEAIGGFPIESLSEDVCCSAKLLGAGWKTVFVQEFLQYGSVPESYYAHFIGHIQTALLFRFRTSSKFAKHLDIRQKLTGITFDLRQFMQIPTAFSYAFIPLSLYAGYPLVIWNTEFKLVWLIRLVCIWAFLHWIRQSIMGWVAAIGNGEYAVRISSYDPQLEQWLGPYIPNSFVRSFILPKRFGGQAAGFKSTGSIADNLAERDGNNRTSVWRRHYHAVLRAQQLDTLGEVDARRGFIFTDRLDCIFDSEAVPGVPMQGLPESNPTFKLPQIAIVLDHSVPMFDSTVADLRTSDQIGVPH</sequence>
<evidence type="ECO:0000313" key="9">
    <source>
        <dbReference type="EMBL" id="TKA65944.1"/>
    </source>
</evidence>
<evidence type="ECO:0000259" key="8">
    <source>
        <dbReference type="Pfam" id="PF13632"/>
    </source>
</evidence>
<feature type="transmembrane region" description="Helical" evidence="7">
    <location>
        <begin position="316"/>
        <end position="335"/>
    </location>
</feature>
<comment type="subcellular location">
    <subcellularLocation>
        <location evidence="1">Membrane</location>
        <topology evidence="1">Multi-pass membrane protein</topology>
    </subcellularLocation>
</comment>
<keyword evidence="2" id="KW-0328">Glycosyltransferase</keyword>
<dbReference type="GO" id="GO:0016020">
    <property type="term" value="C:membrane"/>
    <property type="evidence" value="ECO:0007669"/>
    <property type="project" value="UniProtKB-SubCell"/>
</dbReference>
<dbReference type="SUPFAM" id="SSF53448">
    <property type="entry name" value="Nucleotide-diphospho-sugar transferases"/>
    <property type="match status" value="1"/>
</dbReference>
<dbReference type="PANTHER" id="PTHR43867:SF2">
    <property type="entry name" value="CELLULOSE SYNTHASE CATALYTIC SUBUNIT A [UDP-FORMING]"/>
    <property type="match status" value="1"/>
</dbReference>
<evidence type="ECO:0000256" key="7">
    <source>
        <dbReference type="SAM" id="Phobius"/>
    </source>
</evidence>
<dbReference type="GO" id="GO:0016757">
    <property type="term" value="F:glycosyltransferase activity"/>
    <property type="evidence" value="ECO:0007669"/>
    <property type="project" value="UniProtKB-KW"/>
</dbReference>
<feature type="transmembrane region" description="Helical" evidence="7">
    <location>
        <begin position="341"/>
        <end position="357"/>
    </location>
</feature>
<dbReference type="Pfam" id="PF13632">
    <property type="entry name" value="Glyco_trans_2_3"/>
    <property type="match status" value="1"/>
</dbReference>
<comment type="caution">
    <text evidence="9">The sequence shown here is derived from an EMBL/GenBank/DDBJ whole genome shotgun (WGS) entry which is preliminary data.</text>
</comment>
<reference evidence="9 10" key="1">
    <citation type="submission" date="2017-03" db="EMBL/GenBank/DDBJ databases">
        <title>Genomes of endolithic fungi from Antarctica.</title>
        <authorList>
            <person name="Coleine C."/>
            <person name="Masonjones S."/>
            <person name="Stajich J.E."/>
        </authorList>
    </citation>
    <scope>NUCLEOTIDE SEQUENCE [LARGE SCALE GENOMIC DNA]</scope>
    <source>
        <strain evidence="9 10">CCFEE 5184</strain>
    </source>
</reference>
<evidence type="ECO:0000256" key="5">
    <source>
        <dbReference type="ARBA" id="ARBA00022989"/>
    </source>
</evidence>
<dbReference type="InterPro" id="IPR001173">
    <property type="entry name" value="Glyco_trans_2-like"/>
</dbReference>
<evidence type="ECO:0000256" key="6">
    <source>
        <dbReference type="ARBA" id="ARBA00023136"/>
    </source>
</evidence>
<organism evidence="9 10">
    <name type="scientific">Friedmanniomyces simplex</name>
    <dbReference type="NCBI Taxonomy" id="329884"/>
    <lineage>
        <taxon>Eukaryota</taxon>
        <taxon>Fungi</taxon>
        <taxon>Dikarya</taxon>
        <taxon>Ascomycota</taxon>
        <taxon>Pezizomycotina</taxon>
        <taxon>Dothideomycetes</taxon>
        <taxon>Dothideomycetidae</taxon>
        <taxon>Mycosphaerellales</taxon>
        <taxon>Teratosphaeriaceae</taxon>
        <taxon>Friedmanniomyces</taxon>
    </lineage>
</organism>
<dbReference type="Proteomes" id="UP000309340">
    <property type="component" value="Unassembled WGS sequence"/>
</dbReference>
<evidence type="ECO:0000256" key="3">
    <source>
        <dbReference type="ARBA" id="ARBA00022679"/>
    </source>
</evidence>
<dbReference type="AlphaFoldDB" id="A0A4U0WR82"/>
<name>A0A4U0WR82_9PEZI</name>
<proteinExistence type="predicted"/>
<dbReference type="EMBL" id="NAJQ01000692">
    <property type="protein sequence ID" value="TKA65944.1"/>
    <property type="molecule type" value="Genomic_DNA"/>
</dbReference>
<keyword evidence="3" id="KW-0808">Transferase</keyword>
<dbReference type="InterPro" id="IPR029044">
    <property type="entry name" value="Nucleotide-diphossugar_trans"/>
</dbReference>
<feature type="domain" description="Glycosyltransferase 2-like" evidence="8">
    <location>
        <begin position="212"/>
        <end position="272"/>
    </location>
</feature>
<keyword evidence="10" id="KW-1185">Reference proteome</keyword>
<dbReference type="OrthoDB" id="72851at2759"/>
<evidence type="ECO:0000256" key="4">
    <source>
        <dbReference type="ARBA" id="ARBA00022692"/>
    </source>
</evidence>
<gene>
    <name evidence="9" type="ORF">B0A55_09456</name>
</gene>
<evidence type="ECO:0000256" key="1">
    <source>
        <dbReference type="ARBA" id="ARBA00004141"/>
    </source>
</evidence>